<protein>
    <submittedName>
        <fullName evidence="5">AraC-like ligand binding domain-containing protein</fullName>
    </submittedName>
</protein>
<dbReference type="InterPro" id="IPR009057">
    <property type="entry name" value="Homeodomain-like_sf"/>
</dbReference>
<dbReference type="SUPFAM" id="SSF46689">
    <property type="entry name" value="Homeodomain-like"/>
    <property type="match status" value="2"/>
</dbReference>
<dbReference type="GO" id="GO:0003700">
    <property type="term" value="F:DNA-binding transcription factor activity"/>
    <property type="evidence" value="ECO:0007669"/>
    <property type="project" value="InterPro"/>
</dbReference>
<reference evidence="6" key="1">
    <citation type="submission" date="2016-10" db="EMBL/GenBank/DDBJ databases">
        <authorList>
            <person name="Varghese N."/>
            <person name="Submissions S."/>
        </authorList>
    </citation>
    <scope>NUCLEOTIDE SEQUENCE [LARGE SCALE GENOMIC DNA]</scope>
    <source>
        <strain evidence="6">IBRC-M10078</strain>
    </source>
</reference>
<dbReference type="Gene3D" id="2.60.120.280">
    <property type="entry name" value="Regulatory protein AraC"/>
    <property type="match status" value="1"/>
</dbReference>
<dbReference type="Gene3D" id="1.10.10.60">
    <property type="entry name" value="Homeodomain-like"/>
    <property type="match status" value="2"/>
</dbReference>
<dbReference type="GO" id="GO:0043565">
    <property type="term" value="F:sequence-specific DNA binding"/>
    <property type="evidence" value="ECO:0007669"/>
    <property type="project" value="InterPro"/>
</dbReference>
<evidence type="ECO:0000256" key="3">
    <source>
        <dbReference type="ARBA" id="ARBA00023163"/>
    </source>
</evidence>
<dbReference type="SUPFAM" id="SSF51215">
    <property type="entry name" value="Regulatory protein AraC"/>
    <property type="match status" value="1"/>
</dbReference>
<dbReference type="Proteomes" id="UP000199159">
    <property type="component" value="Unassembled WGS sequence"/>
</dbReference>
<dbReference type="PRINTS" id="PR00032">
    <property type="entry name" value="HTHARAC"/>
</dbReference>
<organism evidence="5 6">
    <name type="scientific">Litchfieldia salsa</name>
    <dbReference type="NCBI Taxonomy" id="930152"/>
    <lineage>
        <taxon>Bacteria</taxon>
        <taxon>Bacillati</taxon>
        <taxon>Bacillota</taxon>
        <taxon>Bacilli</taxon>
        <taxon>Bacillales</taxon>
        <taxon>Bacillaceae</taxon>
        <taxon>Litchfieldia</taxon>
    </lineage>
</organism>
<keyword evidence="6" id="KW-1185">Reference proteome</keyword>
<evidence type="ECO:0000313" key="6">
    <source>
        <dbReference type="Proteomes" id="UP000199159"/>
    </source>
</evidence>
<dbReference type="InterPro" id="IPR037923">
    <property type="entry name" value="HTH-like"/>
</dbReference>
<keyword evidence="1" id="KW-0805">Transcription regulation</keyword>
<dbReference type="InterPro" id="IPR018060">
    <property type="entry name" value="HTH_AraC"/>
</dbReference>
<evidence type="ECO:0000256" key="2">
    <source>
        <dbReference type="ARBA" id="ARBA00023125"/>
    </source>
</evidence>
<dbReference type="InterPro" id="IPR003313">
    <property type="entry name" value="AraC-bd"/>
</dbReference>
<dbReference type="InterPro" id="IPR020449">
    <property type="entry name" value="Tscrpt_reg_AraC-type_HTH"/>
</dbReference>
<keyword evidence="2" id="KW-0238">DNA-binding</keyword>
<dbReference type="AlphaFoldDB" id="A0A1H0PYV1"/>
<dbReference type="EMBL" id="FNJU01000001">
    <property type="protein sequence ID" value="SDP09658.1"/>
    <property type="molecule type" value="Genomic_DNA"/>
</dbReference>
<dbReference type="Pfam" id="PF02311">
    <property type="entry name" value="AraC_binding"/>
    <property type="match status" value="1"/>
</dbReference>
<accession>A0A1H0PYV1</accession>
<evidence type="ECO:0000256" key="1">
    <source>
        <dbReference type="ARBA" id="ARBA00023015"/>
    </source>
</evidence>
<evidence type="ECO:0000313" key="5">
    <source>
        <dbReference type="EMBL" id="SDP09658.1"/>
    </source>
</evidence>
<name>A0A1H0PYV1_9BACI</name>
<gene>
    <name evidence="5" type="ORF">SAMN05216565_101503</name>
</gene>
<dbReference type="PANTHER" id="PTHR43280:SF28">
    <property type="entry name" value="HTH-TYPE TRANSCRIPTIONAL ACTIVATOR RHAS"/>
    <property type="match status" value="1"/>
</dbReference>
<dbReference type="PANTHER" id="PTHR43280">
    <property type="entry name" value="ARAC-FAMILY TRANSCRIPTIONAL REGULATOR"/>
    <property type="match status" value="1"/>
</dbReference>
<evidence type="ECO:0000259" key="4">
    <source>
        <dbReference type="PROSITE" id="PS01124"/>
    </source>
</evidence>
<proteinExistence type="predicted"/>
<dbReference type="STRING" id="930152.SAMN05216565_101503"/>
<dbReference type="PROSITE" id="PS01124">
    <property type="entry name" value="HTH_ARAC_FAMILY_2"/>
    <property type="match status" value="1"/>
</dbReference>
<dbReference type="SMART" id="SM00342">
    <property type="entry name" value="HTH_ARAC"/>
    <property type="match status" value="1"/>
</dbReference>
<dbReference type="Pfam" id="PF12833">
    <property type="entry name" value="HTH_18"/>
    <property type="match status" value="1"/>
</dbReference>
<sequence length="244" mass="28366">MIFQYTLGGKGAIRIGENTYSLKKGEAFLVQLPSDHEYYLPDDSSHWEFVYMTVYGQEALHYFHTLTENYGHILELSIDSRPIKHIFHLLDRIQTIGIQHSYDASAYAYSFLMECMQYFQHDQNEGEKLPVSIAKAVNFIEQHYQEDLTLSSIVDISGLSKYHFARLFHKTVHDTPIKYLTKIRVNHSLDLLQKKELSIEEVARSVGYTNANYFTKVFKGVLDVTPSEYRNSQSFMPVNQLFLD</sequence>
<feature type="domain" description="HTH araC/xylS-type" evidence="4">
    <location>
        <begin position="134"/>
        <end position="232"/>
    </location>
</feature>
<keyword evidence="3" id="KW-0804">Transcription</keyword>